<dbReference type="EMBL" id="FUKI01000138">
    <property type="protein sequence ID" value="SJM94914.1"/>
    <property type="molecule type" value="Genomic_DNA"/>
</dbReference>
<keyword evidence="2" id="KW-1185">Reference proteome</keyword>
<reference evidence="2" key="1">
    <citation type="submission" date="2017-02" db="EMBL/GenBank/DDBJ databases">
        <authorList>
            <person name="Daims H."/>
        </authorList>
    </citation>
    <scope>NUCLEOTIDE SEQUENCE [LARGE SCALE GENOMIC DNA]</scope>
</reference>
<sequence>MKHDRYVLWMAAMLGVSVVGVALPVSAAQTSHTFSFRVTANQSLGAVNPDLLGSNLEWWGYGDSVLTGEGKQRPEIIASAAARKPTVLRYMASDWFEWKKSMPETRGYSPTPGGDSTSEYVYFGTQEFLEFSKAIGAKSLIILNMYQGWVEGFTYAAGSTSLPANDARDWALAIKNKIAAGWTSSIPGQGKLNDVSYWELGNEPYHGGSYVNEVSKEHGMRPGTLAERAGLAAKAIIKVNPKAQVLLPLATCISNNKATCVPWWQNNKGVADGFYYMNTVLSGMPNASIDAISLHNAYMPSVWAGDITVYPINPSNQKCPETYYWGAMASPKSVIDNLNTVTKLVNNSYRPKFRGTPKYAITEYGPVFDLYVGDVTAKTSGECATNSYLGYQQTDVSKWTATPAGGLYVADLIREFSLRNDILMANHWSLSGNCPTDNTNCFGEIYSSENTNWQPKVRPIYQVLQLWSTLLRPGATQVAVTAIQRETKTTENIGLSPARTIPIVEAFSVKYAEQGANYLGILLINKDPARSGVGTLSIASAKPSKVTYELLSTTKLLIDNGTDVFNVSTGNLAIKNGNINFTMPPGSIEVIRVKI</sequence>
<accession>A0A1R4HFA5</accession>
<organism evidence="1 2">
    <name type="scientific">Crenothrix polyspora</name>
    <dbReference type="NCBI Taxonomy" id="360316"/>
    <lineage>
        <taxon>Bacteria</taxon>
        <taxon>Pseudomonadati</taxon>
        <taxon>Pseudomonadota</taxon>
        <taxon>Gammaproteobacteria</taxon>
        <taxon>Methylococcales</taxon>
        <taxon>Crenotrichaceae</taxon>
        <taxon>Crenothrix</taxon>
    </lineage>
</organism>
<dbReference type="GO" id="GO:0000272">
    <property type="term" value="P:polysaccharide catabolic process"/>
    <property type="evidence" value="ECO:0007669"/>
    <property type="project" value="TreeGrafter"/>
</dbReference>
<dbReference type="PANTHER" id="PTHR43576:SF3">
    <property type="entry name" value="ALPHA-L-ARABINOFURANOSIDASE C"/>
    <property type="match status" value="1"/>
</dbReference>
<dbReference type="SUPFAM" id="SSF51445">
    <property type="entry name" value="(Trans)glycosidases"/>
    <property type="match status" value="1"/>
</dbReference>
<dbReference type="Gene3D" id="3.20.20.80">
    <property type="entry name" value="Glycosidases"/>
    <property type="match status" value="1"/>
</dbReference>
<dbReference type="RefSeq" id="WP_087144543.1">
    <property type="nucleotide sequence ID" value="NZ_FUKI01000138.1"/>
</dbReference>
<gene>
    <name evidence="1" type="ORF">CRENPOLYSF1_600013</name>
</gene>
<evidence type="ECO:0000313" key="2">
    <source>
        <dbReference type="Proteomes" id="UP000195667"/>
    </source>
</evidence>
<evidence type="ECO:0000313" key="1">
    <source>
        <dbReference type="EMBL" id="SJM94914.1"/>
    </source>
</evidence>
<dbReference type="PANTHER" id="PTHR43576">
    <property type="entry name" value="ALPHA-L-ARABINOFURANOSIDASE C-RELATED"/>
    <property type="match status" value="1"/>
</dbReference>
<proteinExistence type="predicted"/>
<dbReference type="InterPro" id="IPR017853">
    <property type="entry name" value="GH"/>
</dbReference>
<dbReference type="OrthoDB" id="9758333at2"/>
<name>A0A1R4HFA5_9GAMM</name>
<protein>
    <recommendedName>
        <fullName evidence="3">Non-reducing end alpha-L-arabinofuranosidase</fullName>
    </recommendedName>
</protein>
<dbReference type="AlphaFoldDB" id="A0A1R4HFA5"/>
<evidence type="ECO:0008006" key="3">
    <source>
        <dbReference type="Google" id="ProtNLM"/>
    </source>
</evidence>
<dbReference type="Proteomes" id="UP000195667">
    <property type="component" value="Unassembled WGS sequence"/>
</dbReference>